<keyword evidence="4" id="KW-1185">Reference proteome</keyword>
<dbReference type="EMBL" id="CP001739">
    <property type="protein sequence ID" value="ACZ09214.1"/>
    <property type="molecule type" value="Genomic_DNA"/>
</dbReference>
<reference evidence="3 4" key="2">
    <citation type="journal article" date="2010" name="Stand. Genomic Sci.">
        <title>Complete genome sequence of Sebaldella termitidis type strain (NCTC 11300).</title>
        <authorList>
            <person name="Harmon-Smith M."/>
            <person name="Celia L."/>
            <person name="Chertkov O."/>
            <person name="Lapidus A."/>
            <person name="Copeland A."/>
            <person name="Glavina Del Rio T."/>
            <person name="Nolan M."/>
            <person name="Lucas S."/>
            <person name="Tice H."/>
            <person name="Cheng J.F."/>
            <person name="Han C."/>
            <person name="Detter J.C."/>
            <person name="Bruce D."/>
            <person name="Goodwin L."/>
            <person name="Pitluck S."/>
            <person name="Pati A."/>
            <person name="Liolios K."/>
            <person name="Ivanova N."/>
            <person name="Mavromatis K."/>
            <person name="Mikhailova N."/>
            <person name="Chen A."/>
            <person name="Palaniappan K."/>
            <person name="Land M."/>
            <person name="Hauser L."/>
            <person name="Chang Y.J."/>
            <person name="Jeffries C.D."/>
            <person name="Brettin T."/>
            <person name="Goker M."/>
            <person name="Beck B."/>
            <person name="Bristow J."/>
            <person name="Eisen J.A."/>
            <person name="Markowitz V."/>
            <person name="Hugenholtz P."/>
            <person name="Kyrpides N.C."/>
            <person name="Klenk H.P."/>
            <person name="Chen F."/>
        </authorList>
    </citation>
    <scope>NUCLEOTIDE SEQUENCE [LARGE SCALE GENOMIC DNA]</scope>
    <source>
        <strain evidence="4">ATCC 33386 / NCTC 11300</strain>
    </source>
</reference>
<name>D1AL71_SEBTE</name>
<evidence type="ECO:0000256" key="1">
    <source>
        <dbReference type="SAM" id="Phobius"/>
    </source>
</evidence>
<sequence length="164" mass="19602">MEEIKIEYYADIKNYFEAAKYYTKSKIKRNIFDKIMEIFVLLIGIFMLTIGNFLLGIIFLVFGIIFMLNIFEKIVTYMYFKMYTAKIGSQKLIISTDKIRYKQKDINSDIDWNYYKGFIETPNTILLLYGKKYYSVIPKDAFSADELEKFILQLCEKFPESKYN</sequence>
<dbReference type="STRING" id="526218.Sterm_2361"/>
<feature type="domain" description="YcxB-like C-terminal" evidence="2">
    <location>
        <begin position="95"/>
        <end position="152"/>
    </location>
</feature>
<gene>
    <name evidence="3" type="ordered locus">Sterm_2361</name>
</gene>
<evidence type="ECO:0000313" key="3">
    <source>
        <dbReference type="EMBL" id="ACZ09214.1"/>
    </source>
</evidence>
<dbReference type="Proteomes" id="UP000000845">
    <property type="component" value="Chromosome"/>
</dbReference>
<reference evidence="4" key="1">
    <citation type="submission" date="2009-09" db="EMBL/GenBank/DDBJ databases">
        <title>The complete chromosome of Sebaldella termitidis ATCC 33386.</title>
        <authorList>
            <consortium name="US DOE Joint Genome Institute (JGI-PGF)"/>
            <person name="Lucas S."/>
            <person name="Copeland A."/>
            <person name="Lapidus A."/>
            <person name="Glavina del Rio T."/>
            <person name="Dalin E."/>
            <person name="Tice H."/>
            <person name="Bruce D."/>
            <person name="Goodwin L."/>
            <person name="Pitluck S."/>
            <person name="Kyrpides N."/>
            <person name="Mavromatis K."/>
            <person name="Ivanova N."/>
            <person name="Mikhailova N."/>
            <person name="Sims D."/>
            <person name="Meincke L."/>
            <person name="Brettin T."/>
            <person name="Detter J.C."/>
            <person name="Han C."/>
            <person name="Larimer F."/>
            <person name="Land M."/>
            <person name="Hauser L."/>
            <person name="Markowitz V."/>
            <person name="Cheng J.F."/>
            <person name="Hugenholtz P."/>
            <person name="Woyke T."/>
            <person name="Wu D."/>
            <person name="Eisen J.A."/>
        </authorList>
    </citation>
    <scope>NUCLEOTIDE SEQUENCE [LARGE SCALE GENOMIC DNA]</scope>
    <source>
        <strain evidence="4">ATCC 33386 / NCTC 11300</strain>
    </source>
</reference>
<keyword evidence="1" id="KW-0472">Membrane</keyword>
<dbReference type="RefSeq" id="WP_012861808.1">
    <property type="nucleotide sequence ID" value="NC_013517.1"/>
</dbReference>
<feature type="transmembrane region" description="Helical" evidence="1">
    <location>
        <begin position="38"/>
        <end position="71"/>
    </location>
</feature>
<proteinExistence type="predicted"/>
<dbReference type="InterPro" id="IPR025588">
    <property type="entry name" value="YcxB-like_C"/>
</dbReference>
<evidence type="ECO:0000259" key="2">
    <source>
        <dbReference type="Pfam" id="PF14317"/>
    </source>
</evidence>
<dbReference type="HOGENOM" id="CLU_1617868_0_0_0"/>
<keyword evidence="1" id="KW-1133">Transmembrane helix</keyword>
<keyword evidence="1" id="KW-0812">Transmembrane</keyword>
<dbReference type="Pfam" id="PF14317">
    <property type="entry name" value="YcxB"/>
    <property type="match status" value="1"/>
</dbReference>
<evidence type="ECO:0000313" key="4">
    <source>
        <dbReference type="Proteomes" id="UP000000845"/>
    </source>
</evidence>
<organism evidence="3 4">
    <name type="scientific">Sebaldella termitidis (strain ATCC 33386 / NCTC 11300)</name>
    <dbReference type="NCBI Taxonomy" id="526218"/>
    <lineage>
        <taxon>Bacteria</taxon>
        <taxon>Fusobacteriati</taxon>
        <taxon>Fusobacteriota</taxon>
        <taxon>Fusobacteriia</taxon>
        <taxon>Fusobacteriales</taxon>
        <taxon>Leptotrichiaceae</taxon>
        <taxon>Sebaldella</taxon>
    </lineage>
</organism>
<protein>
    <recommendedName>
        <fullName evidence="2">YcxB-like C-terminal domain-containing protein</fullName>
    </recommendedName>
</protein>
<accession>D1AL71</accession>
<dbReference type="AlphaFoldDB" id="D1AL71"/>
<dbReference type="KEGG" id="str:Sterm_2361"/>